<dbReference type="EMBL" id="JAJFAT010000023">
    <property type="protein sequence ID" value="MCC3145957.1"/>
    <property type="molecule type" value="Genomic_DNA"/>
</dbReference>
<dbReference type="Pfam" id="PF01208">
    <property type="entry name" value="URO-D"/>
    <property type="match status" value="1"/>
</dbReference>
<dbReference type="PANTHER" id="PTHR47099">
    <property type="entry name" value="METHYLCOBAMIDE:COM METHYLTRANSFERASE MTBA"/>
    <property type="match status" value="1"/>
</dbReference>
<name>A0AAW4X284_9FIRM</name>
<dbReference type="Proteomes" id="UP001199296">
    <property type="component" value="Unassembled WGS sequence"/>
</dbReference>
<dbReference type="InterPro" id="IPR038071">
    <property type="entry name" value="UROD/MetE-like_sf"/>
</dbReference>
<feature type="domain" description="Uroporphyrinogen decarboxylase (URO-D)" evidence="1">
    <location>
        <begin position="3"/>
        <end position="334"/>
    </location>
</feature>
<protein>
    <submittedName>
        <fullName evidence="2">Uroporphyrinogen decarboxylase family protein</fullName>
    </submittedName>
</protein>
<dbReference type="PANTHER" id="PTHR47099:SF1">
    <property type="entry name" value="METHYLCOBAMIDE:COM METHYLTRANSFERASE MTBA"/>
    <property type="match status" value="1"/>
</dbReference>
<dbReference type="Gene3D" id="3.20.20.210">
    <property type="match status" value="1"/>
</dbReference>
<dbReference type="AlphaFoldDB" id="A0AAW4X284"/>
<dbReference type="CDD" id="cd03465">
    <property type="entry name" value="URO-D_like"/>
    <property type="match status" value="1"/>
</dbReference>
<keyword evidence="3" id="KW-1185">Reference proteome</keyword>
<proteinExistence type="predicted"/>
<reference evidence="2 3" key="1">
    <citation type="submission" date="2021-10" db="EMBL/GenBank/DDBJ databases">
        <authorList>
            <person name="Grouzdev D.S."/>
            <person name="Pantiukh K.S."/>
            <person name="Krutkina M.S."/>
        </authorList>
    </citation>
    <scope>NUCLEOTIDE SEQUENCE [LARGE SCALE GENOMIC DNA]</scope>
    <source>
        <strain evidence="2 3">Z-7514</strain>
    </source>
</reference>
<dbReference type="GO" id="GO:0004853">
    <property type="term" value="F:uroporphyrinogen decarboxylase activity"/>
    <property type="evidence" value="ECO:0007669"/>
    <property type="project" value="InterPro"/>
</dbReference>
<evidence type="ECO:0000313" key="3">
    <source>
        <dbReference type="Proteomes" id="UP001199296"/>
    </source>
</evidence>
<dbReference type="InterPro" id="IPR052024">
    <property type="entry name" value="Methanogen_methyltrans"/>
</dbReference>
<dbReference type="InterPro" id="IPR000257">
    <property type="entry name" value="Uroporphyrinogen_deCOase"/>
</dbReference>
<evidence type="ECO:0000313" key="2">
    <source>
        <dbReference type="EMBL" id="MCC3145957.1"/>
    </source>
</evidence>
<dbReference type="SUPFAM" id="SSF51726">
    <property type="entry name" value="UROD/MetE-like"/>
    <property type="match status" value="1"/>
</dbReference>
<accession>A0AAW4X284</accession>
<sequence>MNSMERVMTTINHQEPDRVPVFHLFSHYGAKEMGISIKKYFSNPDYVAKTQLHMGKKYSNDCLYTFFYAPIEIEAFGGEVIFAEDCPPNSGEPVIKSIEQIKKINPPKIQDSKCLHKVLKTTEMLKSFIGDKVPIIGVVMSPFSLPVMQLGFEKYLELLYFRKDEFEQLMKINQKFCVDWANAQLKAGAAAICYFDPLASPKIIERETYLKTGHKIAQKTISQIKGAVATHLASGIAFPVVDDIVETGSAVLGFSNEDNIEAIKERAANKICLLGNLNGVEMASLDRNKVAKKVKNIIHQAAKGGGFILSDNHGEIPYQVSEDILLEISEAVKKHGIYPIKVEK</sequence>
<organism evidence="2 3">
    <name type="scientific">Halanaerobium polyolivorans</name>
    <dbReference type="NCBI Taxonomy" id="2886943"/>
    <lineage>
        <taxon>Bacteria</taxon>
        <taxon>Bacillati</taxon>
        <taxon>Bacillota</taxon>
        <taxon>Clostridia</taxon>
        <taxon>Halanaerobiales</taxon>
        <taxon>Halanaerobiaceae</taxon>
        <taxon>Halanaerobium</taxon>
    </lineage>
</organism>
<evidence type="ECO:0000259" key="1">
    <source>
        <dbReference type="Pfam" id="PF01208"/>
    </source>
</evidence>
<gene>
    <name evidence="2" type="ORF">LJ207_11590</name>
</gene>
<dbReference type="RefSeq" id="WP_229346656.1">
    <property type="nucleotide sequence ID" value="NZ_JAJFAT010000023.1"/>
</dbReference>
<comment type="caution">
    <text evidence="2">The sequence shown here is derived from an EMBL/GenBank/DDBJ whole genome shotgun (WGS) entry which is preliminary data.</text>
</comment>
<dbReference type="GO" id="GO:0006779">
    <property type="term" value="P:porphyrin-containing compound biosynthetic process"/>
    <property type="evidence" value="ECO:0007669"/>
    <property type="project" value="InterPro"/>
</dbReference>